<accession>A0A072PGH7</accession>
<comment type="caution">
    <text evidence="3">The sequence shown here is derived from an EMBL/GenBank/DDBJ whole genome shotgun (WGS) entry which is preliminary data.</text>
</comment>
<dbReference type="VEuPathDB" id="FungiDB:A1O9_06324"/>
<proteinExistence type="predicted"/>
<evidence type="ECO:0000313" key="3">
    <source>
        <dbReference type="EMBL" id="KEF58398.1"/>
    </source>
</evidence>
<reference evidence="3 4" key="1">
    <citation type="submission" date="2013-03" db="EMBL/GenBank/DDBJ databases">
        <title>The Genome Sequence of Exophiala aquamarina CBS 119918.</title>
        <authorList>
            <consortium name="The Broad Institute Genomics Platform"/>
            <person name="Cuomo C."/>
            <person name="de Hoog S."/>
            <person name="Gorbushina A."/>
            <person name="Walker B."/>
            <person name="Young S.K."/>
            <person name="Zeng Q."/>
            <person name="Gargeya S."/>
            <person name="Fitzgerald M."/>
            <person name="Haas B."/>
            <person name="Abouelleil A."/>
            <person name="Allen A.W."/>
            <person name="Alvarado L."/>
            <person name="Arachchi H.M."/>
            <person name="Berlin A.M."/>
            <person name="Chapman S.B."/>
            <person name="Gainer-Dewar J."/>
            <person name="Goldberg J."/>
            <person name="Griggs A."/>
            <person name="Gujja S."/>
            <person name="Hansen M."/>
            <person name="Howarth C."/>
            <person name="Imamovic A."/>
            <person name="Ireland A."/>
            <person name="Larimer J."/>
            <person name="McCowan C."/>
            <person name="Murphy C."/>
            <person name="Pearson M."/>
            <person name="Poon T.W."/>
            <person name="Priest M."/>
            <person name="Roberts A."/>
            <person name="Saif S."/>
            <person name="Shea T."/>
            <person name="Sisk P."/>
            <person name="Sykes S."/>
            <person name="Wortman J."/>
            <person name="Nusbaum C."/>
            <person name="Birren B."/>
        </authorList>
    </citation>
    <scope>NUCLEOTIDE SEQUENCE [LARGE SCALE GENOMIC DNA]</scope>
    <source>
        <strain evidence="3 4">CBS 119918</strain>
    </source>
</reference>
<feature type="signal peptide" evidence="2">
    <location>
        <begin position="1"/>
        <end position="20"/>
    </location>
</feature>
<evidence type="ECO:0000256" key="2">
    <source>
        <dbReference type="SAM" id="SignalP"/>
    </source>
</evidence>
<evidence type="ECO:0000313" key="4">
    <source>
        <dbReference type="Proteomes" id="UP000027920"/>
    </source>
</evidence>
<sequence>MLSLCCFVGLLAFSFPVTYAYVDFGTETIIISSYFHPTPIPHQLPTDLRQELHPSMITAVSPAVTIAANGTREMLYSLHYHDLFKRTRQGRGIFKRGVFANDPPISTCKPCGGSGSGDGASSPSTTTSSCVTKTYLGVFQYPDPADPTSYCYDSNYSGVFKPSSTITGLPCCFTFPESCLRNATSTTSSSFTFSSGVFRPTSSSTFSSGSSSPTTAVITTQTTSYSIVVISSTTITITPTIWSDEFSTTRGTTTAQSTITVITATPSTISTSASFPVTVAPNTIIGCGTASGRGHVNGSGTVYFGSYSSVVSSGTASGAAIKVVGCGTLIATTGGFNGTATIIGCGYGSGTGDITGTGTVWPAQFGGSVSFVTSGTVHNVTGAFSGCGTVTGTGGFEATEGPTITLTSTTSRRAVSATTIEVYVSYCPDPAPAGGIMRLGQNFSLSGTGSYPGANRHSFNINDSDSTSSTTNSTSSSDDGNAICTTCPNSVGICCPPNVPCNEDDGKCPQFAIELSSQTINGYLIAQLMNSTAPVAGRKKVRALPRKK</sequence>
<gene>
    <name evidence="3" type="ORF">A1O9_06324</name>
</gene>
<keyword evidence="2" id="KW-0732">Signal</keyword>
<dbReference type="GeneID" id="25281241"/>
<dbReference type="AlphaFoldDB" id="A0A072PGH7"/>
<keyword evidence="4" id="KW-1185">Reference proteome</keyword>
<organism evidence="3 4">
    <name type="scientific">Exophiala aquamarina CBS 119918</name>
    <dbReference type="NCBI Taxonomy" id="1182545"/>
    <lineage>
        <taxon>Eukaryota</taxon>
        <taxon>Fungi</taxon>
        <taxon>Dikarya</taxon>
        <taxon>Ascomycota</taxon>
        <taxon>Pezizomycotina</taxon>
        <taxon>Eurotiomycetes</taxon>
        <taxon>Chaetothyriomycetidae</taxon>
        <taxon>Chaetothyriales</taxon>
        <taxon>Herpotrichiellaceae</taxon>
        <taxon>Exophiala</taxon>
    </lineage>
</organism>
<protein>
    <submittedName>
        <fullName evidence="3">Uncharacterized protein</fullName>
    </submittedName>
</protein>
<dbReference type="STRING" id="1182545.A0A072PGH7"/>
<dbReference type="EMBL" id="AMGV01000004">
    <property type="protein sequence ID" value="KEF58398.1"/>
    <property type="molecule type" value="Genomic_DNA"/>
</dbReference>
<evidence type="ECO:0000256" key="1">
    <source>
        <dbReference type="SAM" id="MobiDB-lite"/>
    </source>
</evidence>
<dbReference type="Proteomes" id="UP000027920">
    <property type="component" value="Unassembled WGS sequence"/>
</dbReference>
<feature type="compositionally biased region" description="Low complexity" evidence="1">
    <location>
        <begin position="462"/>
        <end position="479"/>
    </location>
</feature>
<feature type="chain" id="PRO_5001681640" evidence="2">
    <location>
        <begin position="21"/>
        <end position="548"/>
    </location>
</feature>
<name>A0A072PGH7_9EURO</name>
<dbReference type="HOGENOM" id="CLU_412791_0_0_1"/>
<dbReference type="OrthoDB" id="4120877at2759"/>
<dbReference type="RefSeq" id="XP_013260988.1">
    <property type="nucleotide sequence ID" value="XM_013405534.1"/>
</dbReference>
<feature type="non-terminal residue" evidence="3">
    <location>
        <position position="548"/>
    </location>
</feature>
<feature type="region of interest" description="Disordered" evidence="1">
    <location>
        <begin position="456"/>
        <end position="479"/>
    </location>
</feature>